<gene>
    <name evidence="2" type="ORF">QNH24_02050</name>
    <name evidence="1" type="ORF">QNH24_18305</name>
</gene>
<accession>A0AAQ3FEU3</accession>
<sequence>MEEVTKELLRSYLGDSYQPSDEQLITLYVETYEFYKRMQTELKNMPLMMEHTNKANATNFIKNPLSIELTKTVQTLNNLLKSLGLTPAQRKEFKLGGGHVDDGFDSF</sequence>
<dbReference type="Proteomes" id="UP001178322">
    <property type="component" value="Chromosome"/>
</dbReference>
<dbReference type="InterPro" id="IPR006448">
    <property type="entry name" value="Phage_term_ssu_P27"/>
</dbReference>
<dbReference type="EMBL" id="CP126101">
    <property type="protein sequence ID" value="WHY52037.1"/>
    <property type="molecule type" value="Genomic_DNA"/>
</dbReference>
<evidence type="ECO:0000313" key="1">
    <source>
        <dbReference type="EMBL" id="WHY50266.1"/>
    </source>
</evidence>
<name>A0AAQ3FEU3_9BACI</name>
<proteinExistence type="predicted"/>
<dbReference type="Pfam" id="PF05119">
    <property type="entry name" value="Terminase_4"/>
    <property type="match status" value="1"/>
</dbReference>
<evidence type="ECO:0000313" key="2">
    <source>
        <dbReference type="EMBL" id="WHY52037.1"/>
    </source>
</evidence>
<dbReference type="RefSeq" id="WP_283868950.1">
    <property type="nucleotide sequence ID" value="NZ_CP126101.1"/>
</dbReference>
<organism evidence="2 3">
    <name type="scientific">Lysinibacillus pakistanensis</name>
    <dbReference type="NCBI Taxonomy" id="759811"/>
    <lineage>
        <taxon>Bacteria</taxon>
        <taxon>Bacillati</taxon>
        <taxon>Bacillota</taxon>
        <taxon>Bacilli</taxon>
        <taxon>Bacillales</taxon>
        <taxon>Bacillaceae</taxon>
        <taxon>Lysinibacillus</taxon>
    </lineage>
</organism>
<protein>
    <submittedName>
        <fullName evidence="2">P27 family phage terminase small subunit</fullName>
    </submittedName>
</protein>
<dbReference type="AlphaFoldDB" id="A0AAQ3FEU3"/>
<reference evidence="2" key="1">
    <citation type="submission" date="2023-05" db="EMBL/GenBank/DDBJ databases">
        <title>Comparative genomics of Bacillaceae isolates and their secondary metabolite potential.</title>
        <authorList>
            <person name="Song L."/>
            <person name="Nielsen L.J."/>
            <person name="Mohite O."/>
            <person name="Xu X."/>
            <person name="Weber T."/>
            <person name="Kovacs A.T."/>
        </authorList>
    </citation>
    <scope>NUCLEOTIDE SEQUENCE</scope>
    <source>
        <strain evidence="2">LY1</strain>
    </source>
</reference>
<dbReference type="EMBL" id="CP126101">
    <property type="protein sequence ID" value="WHY50266.1"/>
    <property type="molecule type" value="Genomic_DNA"/>
</dbReference>
<evidence type="ECO:0000313" key="3">
    <source>
        <dbReference type="Proteomes" id="UP001178322"/>
    </source>
</evidence>